<evidence type="ECO:0000313" key="1">
    <source>
        <dbReference type="EMBL" id="MBR0558528.1"/>
    </source>
</evidence>
<gene>
    <name evidence="1" type="ORF">KB213_00435</name>
</gene>
<comment type="caution">
    <text evidence="1">The sequence shown here is derived from an EMBL/GenBank/DDBJ whole genome shotgun (WGS) entry which is preliminary data.</text>
</comment>
<evidence type="ECO:0000313" key="2">
    <source>
        <dbReference type="Proteomes" id="UP000677812"/>
    </source>
</evidence>
<organism evidence="1 2">
    <name type="scientific">Neokomagataea anthophila</name>
    <dbReference type="NCBI Taxonomy" id="2826925"/>
    <lineage>
        <taxon>Bacteria</taxon>
        <taxon>Pseudomonadati</taxon>
        <taxon>Pseudomonadota</taxon>
        <taxon>Alphaproteobacteria</taxon>
        <taxon>Acetobacterales</taxon>
        <taxon>Acetobacteraceae</taxon>
        <taxon>Neokomagataea</taxon>
    </lineage>
</organism>
<accession>A0ABS5E3Q4</accession>
<dbReference type="Proteomes" id="UP000677812">
    <property type="component" value="Unassembled WGS sequence"/>
</dbReference>
<keyword evidence="2" id="KW-1185">Reference proteome</keyword>
<dbReference type="RefSeq" id="WP_211679847.1">
    <property type="nucleotide sequence ID" value="NZ_JAGRQH010000001.1"/>
</dbReference>
<protein>
    <submittedName>
        <fullName evidence="1">Flagellar protein FlgN</fullName>
    </submittedName>
</protein>
<keyword evidence="1" id="KW-0966">Cell projection</keyword>
<name>A0ABS5E3Q4_9PROT</name>
<keyword evidence="1" id="KW-0969">Cilium</keyword>
<reference evidence="1 2" key="1">
    <citation type="submission" date="2021-04" db="EMBL/GenBank/DDBJ databases">
        <title>The complete genome sequence of Neokomagataea sp. TBRC 2177.</title>
        <authorList>
            <person name="Charoenyingcharoen P."/>
            <person name="Yukphan P."/>
        </authorList>
    </citation>
    <scope>NUCLEOTIDE SEQUENCE [LARGE SCALE GENOMIC DNA]</scope>
    <source>
        <strain evidence="1 2">TBRC 2177</strain>
    </source>
</reference>
<dbReference type="EMBL" id="JAGRQH010000001">
    <property type="protein sequence ID" value="MBR0558528.1"/>
    <property type="molecule type" value="Genomic_DNA"/>
</dbReference>
<sequence>MNPIVSRLMALLDILRSENQALETAQLPHALALLPQKQAATEALTQAVQNATPKPHIASNAENQHHHLIEEFSTLTARNAALLQRAISAQRRVVELLTAPPPEAEPHSYGQKGGYTSTSTAAHTPFFINNA</sequence>
<proteinExistence type="predicted"/>
<keyword evidence="1" id="KW-0282">Flagellum</keyword>